<dbReference type="Proteomes" id="UP000016960">
    <property type="component" value="Unassembled WGS sequence"/>
</dbReference>
<proteinExistence type="predicted"/>
<dbReference type="RefSeq" id="WP_022608374.1">
    <property type="nucleotide sequence ID" value="NZ_ASSJ01000074.1"/>
</dbReference>
<name>U5DI30_9CHRO</name>
<dbReference type="InterPro" id="IPR052514">
    <property type="entry name" value="SAM-dependent_MTase"/>
</dbReference>
<dbReference type="NCBIfam" id="TIGR01444">
    <property type="entry name" value="fkbM_fam"/>
    <property type="match status" value="1"/>
</dbReference>
<dbReference type="InterPro" id="IPR029063">
    <property type="entry name" value="SAM-dependent_MTases_sf"/>
</dbReference>
<dbReference type="SUPFAM" id="SSF53335">
    <property type="entry name" value="S-adenosyl-L-methionine-dependent methyltransferases"/>
    <property type="match status" value="1"/>
</dbReference>
<dbReference type="PANTHER" id="PTHR34203">
    <property type="entry name" value="METHYLTRANSFERASE, FKBM FAMILY PROTEIN"/>
    <property type="match status" value="1"/>
</dbReference>
<dbReference type="EMBL" id="ASSJ01000074">
    <property type="protein sequence ID" value="ERN40587.1"/>
    <property type="molecule type" value="Genomic_DNA"/>
</dbReference>
<dbReference type="OrthoDB" id="574299at2"/>
<dbReference type="GO" id="GO:0008168">
    <property type="term" value="F:methyltransferase activity"/>
    <property type="evidence" value="ECO:0007669"/>
    <property type="project" value="UniProtKB-KW"/>
</dbReference>
<keyword evidence="2" id="KW-0489">Methyltransferase</keyword>
<dbReference type="Gene3D" id="3.40.50.150">
    <property type="entry name" value="Vaccinia Virus protein VP39"/>
    <property type="match status" value="1"/>
</dbReference>
<keyword evidence="2" id="KW-0808">Transferase</keyword>
<comment type="caution">
    <text evidence="2">The sequence shown here is derived from an EMBL/GenBank/DDBJ whole genome shotgun (WGS) entry which is preliminary data.</text>
</comment>
<dbReference type="Pfam" id="PF05050">
    <property type="entry name" value="Methyltransf_21"/>
    <property type="match status" value="1"/>
</dbReference>
<reference evidence="2 3" key="1">
    <citation type="submission" date="2013-05" db="EMBL/GenBank/DDBJ databases">
        <title>Draft genome sequence of Rubidibacter lacunae KORDI 51-2.</title>
        <authorList>
            <person name="Choi D.H."/>
            <person name="Noh J.H."/>
            <person name="Kwon K.-K."/>
            <person name="Lee J.-H."/>
            <person name="Ryu J.-Y."/>
        </authorList>
    </citation>
    <scope>NUCLEOTIDE SEQUENCE [LARGE SCALE GENOMIC DNA]</scope>
    <source>
        <strain evidence="2 3">KORDI 51-2</strain>
    </source>
</reference>
<dbReference type="AlphaFoldDB" id="U5DI30"/>
<sequence>MGVFEIHPKLAFLVLPYARRELPGWGRLLKLFKVSGAEFDPLWHEAATRIVEGKWHGYGMSLDLANWSDRLIYFIGRYYDLPPQLVVRAVLAPGDKFVDVGAHKGMLTLIAAARVGTSGSVLAVEPNPGLFAELQQLVETNSLTQVRLHHCGLADTPAELTLNVLAETTKAGTVEHSNLGTFAELPDPDDSLSVNRYRVPVVCGDDLIPDDWDNVAAIKIDTEGFDSAVIRGLRKTIDRCRPVVITEVIAKHLENAGSSITELCEIMQDLGYIGHNIEVRSRAWQHQLYLHRASERMTREVVWLHPDGIASRRLQPFVK</sequence>
<evidence type="ECO:0000313" key="2">
    <source>
        <dbReference type="EMBL" id="ERN40587.1"/>
    </source>
</evidence>
<organism evidence="2 3">
    <name type="scientific">Rubidibacter lacunae KORDI 51-2</name>
    <dbReference type="NCBI Taxonomy" id="582515"/>
    <lineage>
        <taxon>Bacteria</taxon>
        <taxon>Bacillati</taxon>
        <taxon>Cyanobacteriota</taxon>
        <taxon>Cyanophyceae</taxon>
        <taxon>Oscillatoriophycideae</taxon>
        <taxon>Chroococcales</taxon>
        <taxon>Aphanothecaceae</taxon>
        <taxon>Rubidibacter</taxon>
    </lineage>
</organism>
<dbReference type="eggNOG" id="COG4076">
    <property type="taxonomic scope" value="Bacteria"/>
</dbReference>
<evidence type="ECO:0000259" key="1">
    <source>
        <dbReference type="Pfam" id="PF05050"/>
    </source>
</evidence>
<evidence type="ECO:0000313" key="3">
    <source>
        <dbReference type="Proteomes" id="UP000016960"/>
    </source>
</evidence>
<dbReference type="InParanoid" id="U5DI30"/>
<feature type="domain" description="Methyltransferase FkbM" evidence="1">
    <location>
        <begin position="99"/>
        <end position="272"/>
    </location>
</feature>
<accession>U5DI30</accession>
<dbReference type="STRING" id="582515.KR51_00028440"/>
<dbReference type="InterPro" id="IPR006342">
    <property type="entry name" value="FkbM_mtfrase"/>
</dbReference>
<keyword evidence="3" id="KW-1185">Reference proteome</keyword>
<protein>
    <submittedName>
        <fullName evidence="2">Methyltransferase, FkbM family</fullName>
    </submittedName>
</protein>
<dbReference type="PANTHER" id="PTHR34203:SF15">
    <property type="entry name" value="SLL1173 PROTEIN"/>
    <property type="match status" value="1"/>
</dbReference>
<dbReference type="GO" id="GO:0032259">
    <property type="term" value="P:methylation"/>
    <property type="evidence" value="ECO:0007669"/>
    <property type="project" value="UniProtKB-KW"/>
</dbReference>
<gene>
    <name evidence="2" type="ORF">KR51_00028440</name>
</gene>